<name>Q21Q91_ALBFT</name>
<organism evidence="1 2">
    <name type="scientific">Albidiferax ferrireducens (strain ATCC BAA-621 / DSM 15236 / T118)</name>
    <name type="common">Rhodoferax ferrireducens</name>
    <dbReference type="NCBI Taxonomy" id="338969"/>
    <lineage>
        <taxon>Bacteria</taxon>
        <taxon>Pseudomonadati</taxon>
        <taxon>Pseudomonadota</taxon>
        <taxon>Betaproteobacteria</taxon>
        <taxon>Burkholderiales</taxon>
        <taxon>Comamonadaceae</taxon>
        <taxon>Rhodoferax</taxon>
    </lineage>
</organism>
<dbReference type="KEGG" id="rfr:Rfer_4368"/>
<keyword evidence="2" id="KW-1185">Reference proteome</keyword>
<proteinExistence type="predicted"/>
<dbReference type="EMBL" id="CP000268">
    <property type="protein sequence ID" value="ABD72054.1"/>
    <property type="molecule type" value="Genomic_DNA"/>
</dbReference>
<gene>
    <name evidence="1" type="ordered locus">Rfer_4368</name>
</gene>
<geneLocation type="plasmid" evidence="2">
    <name>pDSM15236</name>
</geneLocation>
<evidence type="ECO:0000313" key="1">
    <source>
        <dbReference type="EMBL" id="ABD72054.1"/>
    </source>
</evidence>
<sequence>MNKANTPLASTCRLQLVMEVAYTLNGQTIAEMSDRLCAIAEQAMGRGELTGDTEAEVDDHTVQIRVVPELLSEVEVADFMLKRIENGDLDLGDVPVRLARYGLMDSIAFSAEIRGRMEIMAGECEDHAPISPDLLAPTVLATVTSDTTRTRVEFDAAPWFAQASDKNIRDLQAINWAHNYAADAVAEYFRKANADIRNILNEGGGFECYVDEDGAMAWLKVHKTELWASFSCDANDVTVVPVNGQWSWKDAKGATSVQTFPTVALACLNAVAELGLGGQAG</sequence>
<accession>Q21Q91</accession>
<dbReference type="eggNOG" id="ENOG5033JAH">
    <property type="taxonomic scope" value="Bacteria"/>
</dbReference>
<dbReference type="Proteomes" id="UP000008332">
    <property type="component" value="Plasmid unnamed1"/>
</dbReference>
<evidence type="ECO:0000313" key="2">
    <source>
        <dbReference type="Proteomes" id="UP000008332"/>
    </source>
</evidence>
<dbReference type="RefSeq" id="WP_011458685.1">
    <property type="nucleotide sequence ID" value="NC_007901.1"/>
</dbReference>
<dbReference type="OrthoDB" id="8886964at2"/>
<reference evidence="2" key="1">
    <citation type="submission" date="2006-02" db="EMBL/GenBank/DDBJ databases">
        <title>Complete sequence of plasmid 1 of Rhodoferax ferrireducens DSM 15236.</title>
        <authorList>
            <person name="Copeland A."/>
            <person name="Lucas S."/>
            <person name="Lapidus A."/>
            <person name="Barry K."/>
            <person name="Detter J.C."/>
            <person name="Glavina del Rio T."/>
            <person name="Hammon N."/>
            <person name="Israni S."/>
            <person name="Pitluck S."/>
            <person name="Brettin T."/>
            <person name="Bruce D."/>
            <person name="Han C."/>
            <person name="Tapia R."/>
            <person name="Gilna P."/>
            <person name="Kiss H."/>
            <person name="Schmutz J."/>
            <person name="Larimer F."/>
            <person name="Land M."/>
            <person name="Kyrpides N."/>
            <person name="Ivanova N."/>
            <person name="Richardson P."/>
        </authorList>
    </citation>
    <scope>NUCLEOTIDE SEQUENCE [LARGE SCALE GENOMIC DNA]</scope>
    <source>
        <strain evidence="2">ATCC BAA-621 / DSM 15236 / T118</strain>
        <plasmid evidence="2">Plasmid pDSM15236</plasmid>
    </source>
</reference>
<protein>
    <submittedName>
        <fullName evidence="1">Uncharacterized protein</fullName>
    </submittedName>
</protein>
<dbReference type="AlphaFoldDB" id="Q21Q91"/>
<keyword evidence="1" id="KW-0614">Plasmid</keyword>
<dbReference type="HOGENOM" id="CLU_990001_0_0_4"/>